<evidence type="ECO:0000259" key="1">
    <source>
        <dbReference type="Pfam" id="PF03486"/>
    </source>
</evidence>
<dbReference type="InterPro" id="IPR036188">
    <property type="entry name" value="FAD/NAD-bd_sf"/>
</dbReference>
<gene>
    <name evidence="2" type="ORF">HUK84_17225</name>
</gene>
<dbReference type="EMBL" id="JABXXP010000611">
    <property type="protein sequence ID" value="NVN12846.1"/>
    <property type="molecule type" value="Genomic_DNA"/>
</dbReference>
<organism evidence="2 3">
    <name type="scientific">Nguyenibacter vanlangensis</name>
    <dbReference type="NCBI Taxonomy" id="1216886"/>
    <lineage>
        <taxon>Bacteria</taxon>
        <taxon>Pseudomonadati</taxon>
        <taxon>Pseudomonadota</taxon>
        <taxon>Alphaproteobacteria</taxon>
        <taxon>Acetobacterales</taxon>
        <taxon>Acetobacteraceae</taxon>
        <taxon>Nguyenibacter</taxon>
    </lineage>
</organism>
<name>A0A7Y7IYR3_9PROT</name>
<dbReference type="Proteomes" id="UP000534870">
    <property type="component" value="Unassembled WGS sequence"/>
</dbReference>
<dbReference type="Pfam" id="PF03486">
    <property type="entry name" value="HI0933_like"/>
    <property type="match status" value="1"/>
</dbReference>
<feature type="domain" description="RsdA/BaiN/AoA(So)-like Rossmann fold-like" evidence="1">
    <location>
        <begin position="6"/>
        <end position="186"/>
    </location>
</feature>
<proteinExistence type="predicted"/>
<accession>A0A7Y7IYR3</accession>
<reference evidence="2 3" key="1">
    <citation type="submission" date="2020-06" db="EMBL/GenBank/DDBJ databases">
        <title>Description of novel acetic acid bacteria.</title>
        <authorList>
            <person name="Sombolestani A."/>
        </authorList>
    </citation>
    <scope>NUCLEOTIDE SEQUENCE [LARGE SCALE GENOMIC DNA]</scope>
    <source>
        <strain evidence="2 3">LMG 31431</strain>
    </source>
</reference>
<dbReference type="PANTHER" id="PTHR42887">
    <property type="entry name" value="OS12G0638800 PROTEIN"/>
    <property type="match status" value="1"/>
</dbReference>
<comment type="caution">
    <text evidence="2">The sequence shown here is derived from an EMBL/GenBank/DDBJ whole genome shotgun (WGS) entry which is preliminary data.</text>
</comment>
<dbReference type="PRINTS" id="PR00411">
    <property type="entry name" value="PNDRDTASEI"/>
</dbReference>
<feature type="non-terminal residue" evidence="2">
    <location>
        <position position="187"/>
    </location>
</feature>
<evidence type="ECO:0000313" key="2">
    <source>
        <dbReference type="EMBL" id="NVN12846.1"/>
    </source>
</evidence>
<evidence type="ECO:0000313" key="3">
    <source>
        <dbReference type="Proteomes" id="UP000534870"/>
    </source>
</evidence>
<dbReference type="Gene3D" id="3.50.50.60">
    <property type="entry name" value="FAD/NAD(P)-binding domain"/>
    <property type="match status" value="1"/>
</dbReference>
<dbReference type="InterPro" id="IPR004792">
    <property type="entry name" value="BaiN-like"/>
</dbReference>
<dbReference type="InterPro" id="IPR057661">
    <property type="entry name" value="RsdA/BaiN/AoA(So)_Rossmann"/>
</dbReference>
<protein>
    <submittedName>
        <fullName evidence="2">NAD(P)/FAD-dependent oxidoreductase</fullName>
    </submittedName>
</protein>
<dbReference type="AlphaFoldDB" id="A0A7Y7IYR3"/>
<dbReference type="SUPFAM" id="SSF51905">
    <property type="entry name" value="FAD/NAD(P)-binding domain"/>
    <property type="match status" value="1"/>
</dbReference>
<dbReference type="PANTHER" id="PTHR42887:SF2">
    <property type="entry name" value="OS12G0638800 PROTEIN"/>
    <property type="match status" value="1"/>
</dbReference>
<sequence>MMREVDAIVLGAGAAGLMTALTAGQRGRRVAVLDHADEAGRKILISGGGRCNFTNLDCAATRFLSGNPHFAKSALARFGPADILAMIERHKIAWHEKTLGQLFCDGSARAVVAMLLAECAAGGVTIGLSHRITDVSLSDRFVVTTDRGVYRAPALVLATGGLSIPKMGASGLSHAIARQFGLCVTDT</sequence>